<proteinExistence type="inferred from homology"/>
<dbReference type="CDD" id="cd00838">
    <property type="entry name" value="MPP_superfamily"/>
    <property type="match status" value="1"/>
</dbReference>
<dbReference type="PIRSF" id="PIRSF000883">
    <property type="entry name" value="Pesterase_MJ0912"/>
    <property type="match status" value="1"/>
</dbReference>
<evidence type="ECO:0000313" key="6">
    <source>
        <dbReference type="Proteomes" id="UP000478636"/>
    </source>
</evidence>
<evidence type="ECO:0000313" key="4">
    <source>
        <dbReference type="EMBL" id="QEA43683.1"/>
    </source>
</evidence>
<reference evidence="3 6" key="2">
    <citation type="submission" date="2019-12" db="EMBL/GenBank/DDBJ databases">
        <title>Complete genome sequence of Leuconostoc lactis strain AVN1 provides insights into metabolic potential.</title>
        <authorList>
            <person name="Besrour N."/>
            <person name="Najjari A."/>
            <person name="Fhoula I."/>
            <person name="Jaballah S."/>
            <person name="Klibi N."/>
            <person name="Ouzari H.I."/>
        </authorList>
    </citation>
    <scope>NUCLEOTIDE SEQUENCE [LARGE SCALE GENOMIC DNA]</scope>
    <source>
        <strain evidence="3 6">AVN1</strain>
    </source>
</reference>
<dbReference type="GO" id="GO:0005737">
    <property type="term" value="C:cytoplasm"/>
    <property type="evidence" value="ECO:0007669"/>
    <property type="project" value="TreeGrafter"/>
</dbReference>
<dbReference type="STRING" id="1246.BCR17_03415"/>
<dbReference type="Pfam" id="PF12850">
    <property type="entry name" value="Metallophos_2"/>
    <property type="match status" value="1"/>
</dbReference>
<keyword evidence="5" id="KW-1185">Reference proteome</keyword>
<dbReference type="InterPro" id="IPR050126">
    <property type="entry name" value="Ap4A_hydrolase"/>
</dbReference>
<dbReference type="AlphaFoldDB" id="A0A5B8T9K1"/>
<evidence type="ECO:0000259" key="2">
    <source>
        <dbReference type="Pfam" id="PF12850"/>
    </source>
</evidence>
<organism evidence="3 6">
    <name type="scientific">Leuconostoc lactis</name>
    <dbReference type="NCBI Taxonomy" id="1246"/>
    <lineage>
        <taxon>Bacteria</taxon>
        <taxon>Bacillati</taxon>
        <taxon>Bacillota</taxon>
        <taxon>Bacilli</taxon>
        <taxon>Lactobacillales</taxon>
        <taxon>Lactobacillaceae</taxon>
        <taxon>Leuconostoc</taxon>
    </lineage>
</organism>
<dbReference type="EMBL" id="WSZI01000021">
    <property type="protein sequence ID" value="MWN21858.1"/>
    <property type="molecule type" value="Genomic_DNA"/>
</dbReference>
<dbReference type="PANTHER" id="PTHR42850:SF2">
    <property type="entry name" value="BLL5683 PROTEIN"/>
    <property type="match status" value="1"/>
</dbReference>
<evidence type="ECO:0000313" key="5">
    <source>
        <dbReference type="Proteomes" id="UP000321298"/>
    </source>
</evidence>
<evidence type="ECO:0000256" key="1">
    <source>
        <dbReference type="ARBA" id="ARBA00008950"/>
    </source>
</evidence>
<evidence type="ECO:0000313" key="3">
    <source>
        <dbReference type="EMBL" id="MWN21858.1"/>
    </source>
</evidence>
<name>A0A5B8T9K1_LEULA</name>
<comment type="similarity">
    <text evidence="1">Belongs to the metallophosphoesterase superfamily. YfcE family.</text>
</comment>
<dbReference type="SUPFAM" id="SSF56300">
    <property type="entry name" value="Metallo-dependent phosphatases"/>
    <property type="match status" value="1"/>
</dbReference>
<feature type="domain" description="Calcineurin-like phosphoesterase" evidence="2">
    <location>
        <begin position="4"/>
        <end position="204"/>
    </location>
</feature>
<dbReference type="RefSeq" id="WP_029510097.1">
    <property type="nucleotide sequence ID" value="NZ_CP042387.1"/>
</dbReference>
<accession>A0A5B8T9K1</accession>
<dbReference type="InterPro" id="IPR011152">
    <property type="entry name" value="Pesterase_MJ0912"/>
</dbReference>
<dbReference type="Proteomes" id="UP000321298">
    <property type="component" value="Chromosome"/>
</dbReference>
<dbReference type="InterPro" id="IPR024654">
    <property type="entry name" value="Calcineurin-like_PHP_lpxH"/>
</dbReference>
<reference evidence="4 5" key="1">
    <citation type="submission" date="2019-06" db="EMBL/GenBank/DDBJ databases">
        <title>Genome analyses of bacteria isolated from kimchi.</title>
        <authorList>
            <person name="Lee S."/>
            <person name="Ahn S."/>
            <person name="Roh S."/>
        </authorList>
    </citation>
    <scope>NUCLEOTIDE SEQUENCE [LARGE SCALE GENOMIC DNA]</scope>
    <source>
        <strain evidence="4 5">CBA3625</strain>
    </source>
</reference>
<dbReference type="PANTHER" id="PTHR42850">
    <property type="entry name" value="METALLOPHOSPHOESTERASE"/>
    <property type="match status" value="1"/>
</dbReference>
<dbReference type="GO" id="GO:0016791">
    <property type="term" value="F:phosphatase activity"/>
    <property type="evidence" value="ECO:0007669"/>
    <property type="project" value="TreeGrafter"/>
</dbReference>
<dbReference type="GeneID" id="66531100"/>
<dbReference type="InterPro" id="IPR029052">
    <property type="entry name" value="Metallo-depent_PP-like"/>
</dbReference>
<dbReference type="Proteomes" id="UP000478636">
    <property type="component" value="Unassembled WGS sequence"/>
</dbReference>
<sequence>MQQKIGVLADVHGNLTALEAVIADAKNQGVTEFWSLGDIATYGPNTVASYRLLHQENTTVFLQGNWESSYQEYERATAVDFDDAAEVAFLNWMARDYAQFTVAEIAQIQQLPIATTIERFGRHFHLSHHTPTQNYGDALLADAPQENFNQMLTGRDADMAIYAHIHAQIMRTDAVTQVDNHFQMHRILNTGTVGQSYQLTPQGMVAQYLVLTLDDVVGVVSTDFRRVNFDTQLEISRAQSVDWPFAAEYVLMLQTGRFTRDRDSLRGNDNFLMYQTQAKHFLTQLKEQHYRKS</sequence>
<protein>
    <submittedName>
        <fullName evidence="3">Metallophosphatase family protein</fullName>
    </submittedName>
</protein>
<gene>
    <name evidence="4" type="ORF">FGL83_02760</name>
    <name evidence="3" type="ORF">GQS40_13945</name>
</gene>
<dbReference type="Gene3D" id="3.60.21.10">
    <property type="match status" value="1"/>
</dbReference>
<dbReference type="EMBL" id="CP042387">
    <property type="protein sequence ID" value="QEA43683.1"/>
    <property type="molecule type" value="Genomic_DNA"/>
</dbReference>